<dbReference type="AlphaFoldDB" id="A0A1I7YPK3"/>
<keyword evidence="2" id="KW-0472">Membrane</keyword>
<name>A0A1I7YPK3_9BILA</name>
<protein>
    <submittedName>
        <fullName evidence="4">ORF59</fullName>
    </submittedName>
</protein>
<keyword evidence="2" id="KW-1133">Transmembrane helix</keyword>
<evidence type="ECO:0000313" key="3">
    <source>
        <dbReference type="Proteomes" id="UP000095287"/>
    </source>
</evidence>
<keyword evidence="3" id="KW-1185">Reference proteome</keyword>
<proteinExistence type="predicted"/>
<evidence type="ECO:0000256" key="2">
    <source>
        <dbReference type="SAM" id="Phobius"/>
    </source>
</evidence>
<evidence type="ECO:0000313" key="4">
    <source>
        <dbReference type="WBParaSite" id="L893_g18189.t1"/>
    </source>
</evidence>
<organism evidence="3 4">
    <name type="scientific">Steinernema glaseri</name>
    <dbReference type="NCBI Taxonomy" id="37863"/>
    <lineage>
        <taxon>Eukaryota</taxon>
        <taxon>Metazoa</taxon>
        <taxon>Ecdysozoa</taxon>
        <taxon>Nematoda</taxon>
        <taxon>Chromadorea</taxon>
        <taxon>Rhabditida</taxon>
        <taxon>Tylenchina</taxon>
        <taxon>Panagrolaimomorpha</taxon>
        <taxon>Strongyloidoidea</taxon>
        <taxon>Steinernematidae</taxon>
        <taxon>Steinernema</taxon>
    </lineage>
</organism>
<evidence type="ECO:0000256" key="1">
    <source>
        <dbReference type="SAM" id="MobiDB-lite"/>
    </source>
</evidence>
<reference evidence="4" key="1">
    <citation type="submission" date="2016-11" db="UniProtKB">
        <authorList>
            <consortium name="WormBaseParasite"/>
        </authorList>
    </citation>
    <scope>IDENTIFICATION</scope>
</reference>
<feature type="transmembrane region" description="Helical" evidence="2">
    <location>
        <begin position="54"/>
        <end position="75"/>
    </location>
</feature>
<sequence>MPAIAYTDSSSVAIDIEGDDFKLTVPHITDLDESSDRQNDPPSSERSGKPTRRCVYVILVLSTIALLVSCSILMLNMTQIFA</sequence>
<dbReference type="Proteomes" id="UP000095287">
    <property type="component" value="Unplaced"/>
</dbReference>
<accession>A0A1I7YPK3</accession>
<feature type="region of interest" description="Disordered" evidence="1">
    <location>
        <begin position="30"/>
        <end position="49"/>
    </location>
</feature>
<dbReference type="WBParaSite" id="L893_g18189.t1">
    <property type="protein sequence ID" value="L893_g18189.t1"/>
    <property type="gene ID" value="L893_g18189"/>
</dbReference>
<keyword evidence="2" id="KW-0812">Transmembrane</keyword>